<organism evidence="11 12">
    <name type="scientific">Candidatus Methylumidiphilus alinenensis</name>
    <dbReference type="NCBI Taxonomy" id="2202197"/>
    <lineage>
        <taxon>Bacteria</taxon>
        <taxon>Pseudomonadati</taxon>
        <taxon>Pseudomonadota</taxon>
        <taxon>Gammaproteobacteria</taxon>
        <taxon>Methylococcales</taxon>
        <taxon>Candidatus Methylumidiphilus</taxon>
    </lineage>
</organism>
<feature type="transmembrane region" description="Helical" evidence="8">
    <location>
        <begin position="145"/>
        <end position="168"/>
    </location>
</feature>
<gene>
    <name evidence="11" type="ORF">DM484_10480</name>
</gene>
<reference evidence="11 12" key="1">
    <citation type="journal article" date="2018" name="Aquat. Microb. Ecol.">
        <title>Gammaproteobacterial methanotrophs dominate.</title>
        <authorList>
            <person name="Rissanen A.J."/>
            <person name="Saarenheimo J."/>
            <person name="Tiirola M."/>
            <person name="Peura S."/>
            <person name="Aalto S.L."/>
            <person name="Karvinen A."/>
            <person name="Nykanen H."/>
        </authorList>
    </citation>
    <scope>NUCLEOTIDE SEQUENCE [LARGE SCALE GENOMIC DNA]</scope>
    <source>
        <strain evidence="11">AMbin10</strain>
    </source>
</reference>
<comment type="subcellular location">
    <subcellularLocation>
        <location evidence="2">Membrane</location>
    </subcellularLocation>
</comment>
<comment type="catalytic activity">
    <reaction evidence="1">
        <text>ATP + protein L-histidine = ADP + protein N-phospho-L-histidine.</text>
        <dbReference type="EC" id="2.7.13.3"/>
    </reaction>
</comment>
<dbReference type="EC" id="2.7.13.3" evidence="3"/>
<dbReference type="PANTHER" id="PTHR24421:SF58">
    <property type="entry name" value="SIGNAL TRANSDUCTION HISTIDINE-PROTEIN KINASE_PHOSPHATASE UHPB"/>
    <property type="match status" value="1"/>
</dbReference>
<feature type="domain" description="Histidine kinase" evidence="9">
    <location>
        <begin position="240"/>
        <end position="456"/>
    </location>
</feature>
<evidence type="ECO:0000313" key="12">
    <source>
        <dbReference type="Proteomes" id="UP000249396"/>
    </source>
</evidence>
<dbReference type="CDD" id="cd16917">
    <property type="entry name" value="HATPase_UhpB-NarQ-NarX-like"/>
    <property type="match status" value="1"/>
</dbReference>
<dbReference type="InterPro" id="IPR003594">
    <property type="entry name" value="HATPase_dom"/>
</dbReference>
<dbReference type="InterPro" id="IPR005467">
    <property type="entry name" value="His_kinase_dom"/>
</dbReference>
<keyword evidence="7" id="KW-0902">Two-component regulatory system</keyword>
<keyword evidence="6" id="KW-0418">Kinase</keyword>
<feature type="domain" description="HAMP" evidence="10">
    <location>
        <begin position="165"/>
        <end position="217"/>
    </location>
</feature>
<dbReference type="GO" id="GO:0016020">
    <property type="term" value="C:membrane"/>
    <property type="evidence" value="ECO:0007669"/>
    <property type="project" value="UniProtKB-SubCell"/>
</dbReference>
<dbReference type="Gene3D" id="3.30.565.10">
    <property type="entry name" value="Histidine kinase-like ATPase, C-terminal domain"/>
    <property type="match status" value="1"/>
</dbReference>
<keyword evidence="5" id="KW-0808">Transferase</keyword>
<evidence type="ECO:0000256" key="4">
    <source>
        <dbReference type="ARBA" id="ARBA00022553"/>
    </source>
</evidence>
<dbReference type="PANTHER" id="PTHR24421">
    <property type="entry name" value="NITRATE/NITRITE SENSOR PROTEIN NARX-RELATED"/>
    <property type="match status" value="1"/>
</dbReference>
<sequence>MIGLTLLIIVGVGTLFVVHNARRSVLEEVRSSIDMALQMVEVGLARSAGPQQALAAWLAELGRMEKIRHFHIQMRQPTQSPTDLSHDTPKHAGSLAPNWFAWAVTPTLMVGEKQVVNGAGEPVRIVIEANPADEIDEAWIEARSFLVFMVALAAAVSGLVHITLGRAFKSVGHILRGMEDIEQGDYGKRLPHFDLAEFDRISAAFNHMAQALAKSRDENRALASHSLRVQEDERRYLAQELHDELGQSLSAIKVMAASLRNTPRQEHRNERRLLFTSQLDVRWTAEHYDGDNPHREAAETIMHQCDRLFGVVRGMMRRLHPLMLDELGLIPSLQDLIENWRTRHPDIDIFSILDEGVEAFVGSAKIHLFRIVQESLTNISKHADAKTVWIELALMEGDSIYLKVADDGKGFDPALPRTGFGLHGIHERVASMNGQLALETDTDRGVSLEIIAPCHA</sequence>
<dbReference type="PROSITE" id="PS50109">
    <property type="entry name" value="HIS_KIN"/>
    <property type="match status" value="1"/>
</dbReference>
<evidence type="ECO:0000259" key="10">
    <source>
        <dbReference type="PROSITE" id="PS50885"/>
    </source>
</evidence>
<evidence type="ECO:0000313" key="11">
    <source>
        <dbReference type="EMBL" id="PZN80108.1"/>
    </source>
</evidence>
<dbReference type="Pfam" id="PF02518">
    <property type="entry name" value="HATPase_c"/>
    <property type="match status" value="1"/>
</dbReference>
<evidence type="ECO:0000256" key="2">
    <source>
        <dbReference type="ARBA" id="ARBA00004370"/>
    </source>
</evidence>
<keyword evidence="4" id="KW-0597">Phosphoprotein</keyword>
<name>A0A2W4RK17_9GAMM</name>
<dbReference type="SMART" id="SM00304">
    <property type="entry name" value="HAMP"/>
    <property type="match status" value="1"/>
</dbReference>
<dbReference type="SUPFAM" id="SSF55874">
    <property type="entry name" value="ATPase domain of HSP90 chaperone/DNA topoisomerase II/histidine kinase"/>
    <property type="match status" value="1"/>
</dbReference>
<evidence type="ECO:0000259" key="9">
    <source>
        <dbReference type="PROSITE" id="PS50109"/>
    </source>
</evidence>
<evidence type="ECO:0000256" key="6">
    <source>
        <dbReference type="ARBA" id="ARBA00022777"/>
    </source>
</evidence>
<keyword evidence="8" id="KW-0812">Transmembrane</keyword>
<dbReference type="InterPro" id="IPR036890">
    <property type="entry name" value="HATPase_C_sf"/>
</dbReference>
<dbReference type="GO" id="GO:0046983">
    <property type="term" value="F:protein dimerization activity"/>
    <property type="evidence" value="ECO:0007669"/>
    <property type="project" value="InterPro"/>
</dbReference>
<dbReference type="InterPro" id="IPR032244">
    <property type="entry name" value="LapD_MoxY_N"/>
</dbReference>
<dbReference type="SMART" id="SM00387">
    <property type="entry name" value="HATPase_c"/>
    <property type="match status" value="1"/>
</dbReference>
<dbReference type="Gene3D" id="1.20.5.1930">
    <property type="match status" value="1"/>
</dbReference>
<dbReference type="InterPro" id="IPR003660">
    <property type="entry name" value="HAMP_dom"/>
</dbReference>
<dbReference type="GO" id="GO:0000155">
    <property type="term" value="F:phosphorelay sensor kinase activity"/>
    <property type="evidence" value="ECO:0007669"/>
    <property type="project" value="InterPro"/>
</dbReference>
<dbReference type="Gene3D" id="6.10.340.10">
    <property type="match status" value="1"/>
</dbReference>
<dbReference type="Pfam" id="PF07730">
    <property type="entry name" value="HisKA_3"/>
    <property type="match status" value="1"/>
</dbReference>
<evidence type="ECO:0000256" key="8">
    <source>
        <dbReference type="SAM" id="Phobius"/>
    </source>
</evidence>
<protein>
    <recommendedName>
        <fullName evidence="3">histidine kinase</fullName>
        <ecNumber evidence="3">2.7.13.3</ecNumber>
    </recommendedName>
</protein>
<dbReference type="Pfam" id="PF16448">
    <property type="entry name" value="LapD_MoxY_N"/>
    <property type="match status" value="1"/>
</dbReference>
<evidence type="ECO:0000256" key="5">
    <source>
        <dbReference type="ARBA" id="ARBA00022679"/>
    </source>
</evidence>
<keyword evidence="8" id="KW-1133">Transmembrane helix</keyword>
<dbReference type="Proteomes" id="UP000249396">
    <property type="component" value="Unassembled WGS sequence"/>
</dbReference>
<dbReference type="AlphaFoldDB" id="A0A2W4RK17"/>
<evidence type="ECO:0000256" key="7">
    <source>
        <dbReference type="ARBA" id="ARBA00023012"/>
    </source>
</evidence>
<dbReference type="InterPro" id="IPR050482">
    <property type="entry name" value="Sensor_HK_TwoCompSys"/>
</dbReference>
<dbReference type="CDD" id="cd06225">
    <property type="entry name" value="HAMP"/>
    <property type="match status" value="1"/>
</dbReference>
<dbReference type="Pfam" id="PF00672">
    <property type="entry name" value="HAMP"/>
    <property type="match status" value="1"/>
</dbReference>
<keyword evidence="8" id="KW-0472">Membrane</keyword>
<comment type="caution">
    <text evidence="11">The sequence shown here is derived from an EMBL/GenBank/DDBJ whole genome shotgun (WGS) entry which is preliminary data.</text>
</comment>
<dbReference type="EMBL" id="QJPH01000288">
    <property type="protein sequence ID" value="PZN80108.1"/>
    <property type="molecule type" value="Genomic_DNA"/>
</dbReference>
<dbReference type="InterPro" id="IPR011712">
    <property type="entry name" value="Sig_transdc_His_kin_sub3_dim/P"/>
</dbReference>
<proteinExistence type="predicted"/>
<dbReference type="PROSITE" id="PS50885">
    <property type="entry name" value="HAMP"/>
    <property type="match status" value="1"/>
</dbReference>
<evidence type="ECO:0000256" key="1">
    <source>
        <dbReference type="ARBA" id="ARBA00000085"/>
    </source>
</evidence>
<evidence type="ECO:0000256" key="3">
    <source>
        <dbReference type="ARBA" id="ARBA00012438"/>
    </source>
</evidence>
<accession>A0A2W4RK17</accession>